<dbReference type="AlphaFoldDB" id="A0A1F7GYN7"/>
<protein>
    <recommendedName>
        <fullName evidence="5">LytR/CpsA/Psr regulator C-terminal domain-containing protein</fullName>
    </recommendedName>
</protein>
<name>A0A1F7GYN7_9BACT</name>
<keyword evidence="2" id="KW-0812">Transmembrane</keyword>
<accession>A0A1F7GYN7</accession>
<proteinExistence type="predicted"/>
<evidence type="ECO:0000313" key="3">
    <source>
        <dbReference type="EMBL" id="OGK24159.1"/>
    </source>
</evidence>
<keyword evidence="2" id="KW-1133">Transmembrane helix</keyword>
<feature type="transmembrane region" description="Helical" evidence="2">
    <location>
        <begin position="31"/>
        <end position="49"/>
    </location>
</feature>
<keyword evidence="2" id="KW-0472">Membrane</keyword>
<comment type="caution">
    <text evidence="3">The sequence shown here is derived from an EMBL/GenBank/DDBJ whole genome shotgun (WGS) entry which is preliminary data.</text>
</comment>
<dbReference type="EMBL" id="MFZM01000012">
    <property type="protein sequence ID" value="OGK24159.1"/>
    <property type="molecule type" value="Genomic_DNA"/>
</dbReference>
<sequence>MSKKTPLKNLKNIFKTNVYALRELRNKQRRLIFLMIILSLLFGSAFFYSKYKNTSADTSWTHIKKSLSKVIELPDEDPRIIILSDMLRVQGKAFYKDAKLNDMLIVYPESKKVLLYRPSTKKIINFATTALNENKLALNSITKETTNLSDNKDRINNLSPTPTKPSSPTPTKGQSTSNETLQISIYNGTQTPSLTKIAEKEIRDKTSLNIEIVMRDNTKDDYTKNLIIDLNGKNEQVIDQLSQLLNADISKMPDEETKPEGDILIILGTEYVEST</sequence>
<evidence type="ECO:0008006" key="5">
    <source>
        <dbReference type="Google" id="ProtNLM"/>
    </source>
</evidence>
<organism evidence="3 4">
    <name type="scientific">Candidatus Roizmanbacteria bacterium RIFCSPHIGHO2_02_FULL_37_24</name>
    <dbReference type="NCBI Taxonomy" id="1802037"/>
    <lineage>
        <taxon>Bacteria</taxon>
        <taxon>Candidatus Roizmaniibacteriota</taxon>
    </lineage>
</organism>
<gene>
    <name evidence="3" type="ORF">A3C24_02710</name>
</gene>
<dbReference type="Proteomes" id="UP000177159">
    <property type="component" value="Unassembled WGS sequence"/>
</dbReference>
<evidence type="ECO:0000256" key="1">
    <source>
        <dbReference type="SAM" id="MobiDB-lite"/>
    </source>
</evidence>
<reference evidence="3 4" key="1">
    <citation type="journal article" date="2016" name="Nat. Commun.">
        <title>Thousands of microbial genomes shed light on interconnected biogeochemical processes in an aquifer system.</title>
        <authorList>
            <person name="Anantharaman K."/>
            <person name="Brown C.T."/>
            <person name="Hug L.A."/>
            <person name="Sharon I."/>
            <person name="Castelle C.J."/>
            <person name="Probst A.J."/>
            <person name="Thomas B.C."/>
            <person name="Singh A."/>
            <person name="Wilkins M.J."/>
            <person name="Karaoz U."/>
            <person name="Brodie E.L."/>
            <person name="Williams K.H."/>
            <person name="Hubbard S.S."/>
            <person name="Banfield J.F."/>
        </authorList>
    </citation>
    <scope>NUCLEOTIDE SEQUENCE [LARGE SCALE GENOMIC DNA]</scope>
</reference>
<feature type="region of interest" description="Disordered" evidence="1">
    <location>
        <begin position="148"/>
        <end position="178"/>
    </location>
</feature>
<evidence type="ECO:0000256" key="2">
    <source>
        <dbReference type="SAM" id="Phobius"/>
    </source>
</evidence>
<evidence type="ECO:0000313" key="4">
    <source>
        <dbReference type="Proteomes" id="UP000177159"/>
    </source>
</evidence>